<dbReference type="PROSITE" id="PS50179">
    <property type="entry name" value="VHS"/>
    <property type="match status" value="1"/>
</dbReference>
<dbReference type="RefSeq" id="XP_064769298.1">
    <property type="nucleotide sequence ID" value="XM_064909554.1"/>
</dbReference>
<evidence type="ECO:0000256" key="2">
    <source>
        <dbReference type="ARBA" id="ARBA00022927"/>
    </source>
</evidence>
<dbReference type="Proteomes" id="UP001498771">
    <property type="component" value="Unassembled WGS sequence"/>
</dbReference>
<dbReference type="Pfam" id="PF03127">
    <property type="entry name" value="GAT"/>
    <property type="match status" value="1"/>
</dbReference>
<dbReference type="InterPro" id="IPR045007">
    <property type="entry name" value="LSB5"/>
</dbReference>
<dbReference type="Gene3D" id="1.25.40.90">
    <property type="match status" value="1"/>
</dbReference>
<evidence type="ECO:0000313" key="5">
    <source>
        <dbReference type="EMBL" id="KAK7206265.1"/>
    </source>
</evidence>
<comment type="caution">
    <text evidence="5">The sequence shown here is derived from an EMBL/GenBank/DDBJ whole genome shotgun (WGS) entry which is preliminary data.</text>
</comment>
<dbReference type="InterPro" id="IPR002014">
    <property type="entry name" value="VHS_dom"/>
</dbReference>
<feature type="region of interest" description="Disordered" evidence="3">
    <location>
        <begin position="306"/>
        <end position="328"/>
    </location>
</feature>
<sequence length="376" mass="40913">MKVFRSSSGSAKVSASDPRAQVTLAIAGFCDKKRSGTSFKSIFHNTSASASAAPSSAGEDDDVTLLPVIVECAQSSPQAAAEAVRSVRKRIDPKHSSNPIVQYNAILVLRILGSSNSTTILDQIGLDGKLATAVSNLLAQGNDPSVRAVLIETLEYFQREQRLEENLVPLKLVFEQYMRKNGGKTTAASTAENHHQPRSLSPEKVADVIEEAKSSAGLLQQVVQTTAPAEISASPLVLEFYERCVRLSSKIESYLSRDVIPPLEESMTVKLIDANESLSSAIEMHKSALDRAANLVSAPREFYVQQEPTPARTEPSAYNSIPSSISDVSPDVARRTQLEYTPIQPRQQELQDPFADDDDEDSLWVGCFVTVSLRSY</sequence>
<evidence type="ECO:0000256" key="3">
    <source>
        <dbReference type="SAM" id="MobiDB-lite"/>
    </source>
</evidence>
<keyword evidence="6" id="KW-1185">Reference proteome</keyword>
<dbReference type="EMBL" id="JBBJBU010000003">
    <property type="protein sequence ID" value="KAK7206265.1"/>
    <property type="molecule type" value="Genomic_DNA"/>
</dbReference>
<dbReference type="PANTHER" id="PTHR47789">
    <property type="entry name" value="LAS SEVENTEEN-BINDING PROTEIN 5"/>
    <property type="match status" value="1"/>
</dbReference>
<gene>
    <name evidence="5" type="ORF">BZA70DRAFT_128939</name>
</gene>
<dbReference type="SUPFAM" id="SSF89009">
    <property type="entry name" value="GAT-like domain"/>
    <property type="match status" value="1"/>
</dbReference>
<name>A0ABR1F8W1_9ASCO</name>
<dbReference type="InterPro" id="IPR004152">
    <property type="entry name" value="GAT_dom"/>
</dbReference>
<accession>A0ABR1F8W1</accession>
<keyword evidence="1" id="KW-0813">Transport</keyword>
<dbReference type="InterPro" id="IPR008942">
    <property type="entry name" value="ENTH_VHS"/>
</dbReference>
<dbReference type="PANTHER" id="PTHR47789:SF1">
    <property type="entry name" value="LAS SEVENTEEN-BINDING PROTEIN 5"/>
    <property type="match status" value="1"/>
</dbReference>
<evidence type="ECO:0000259" key="4">
    <source>
        <dbReference type="PROSITE" id="PS50179"/>
    </source>
</evidence>
<evidence type="ECO:0000256" key="1">
    <source>
        <dbReference type="ARBA" id="ARBA00022448"/>
    </source>
</evidence>
<proteinExistence type="predicted"/>
<evidence type="ECO:0000313" key="6">
    <source>
        <dbReference type="Proteomes" id="UP001498771"/>
    </source>
</evidence>
<keyword evidence="2" id="KW-0653">Protein transport</keyword>
<feature type="domain" description="VHS" evidence="4">
    <location>
        <begin position="53"/>
        <end position="155"/>
    </location>
</feature>
<dbReference type="SUPFAM" id="SSF48464">
    <property type="entry name" value="ENTH/VHS domain"/>
    <property type="match status" value="1"/>
</dbReference>
<organism evidence="5 6">
    <name type="scientific">Myxozyma melibiosi</name>
    <dbReference type="NCBI Taxonomy" id="54550"/>
    <lineage>
        <taxon>Eukaryota</taxon>
        <taxon>Fungi</taxon>
        <taxon>Dikarya</taxon>
        <taxon>Ascomycota</taxon>
        <taxon>Saccharomycotina</taxon>
        <taxon>Lipomycetes</taxon>
        <taxon>Lipomycetales</taxon>
        <taxon>Lipomycetaceae</taxon>
        <taxon>Myxozyma</taxon>
    </lineage>
</organism>
<protein>
    <recommendedName>
        <fullName evidence="4">VHS domain-containing protein</fullName>
    </recommendedName>
</protein>
<dbReference type="GeneID" id="90035066"/>
<reference evidence="5 6" key="1">
    <citation type="submission" date="2024-03" db="EMBL/GenBank/DDBJ databases">
        <title>Genome-scale model development and genomic sequencing of the oleaginous clade Lipomyces.</title>
        <authorList>
            <consortium name="Lawrence Berkeley National Laboratory"/>
            <person name="Czajka J.J."/>
            <person name="Han Y."/>
            <person name="Kim J."/>
            <person name="Mondo S.J."/>
            <person name="Hofstad B.A."/>
            <person name="Robles A."/>
            <person name="Haridas S."/>
            <person name="Riley R."/>
            <person name="LaButti K."/>
            <person name="Pangilinan J."/>
            <person name="Andreopoulos W."/>
            <person name="Lipzen A."/>
            <person name="Yan J."/>
            <person name="Wang M."/>
            <person name="Ng V."/>
            <person name="Grigoriev I.V."/>
            <person name="Spatafora J.W."/>
            <person name="Magnuson J.K."/>
            <person name="Baker S.E."/>
            <person name="Pomraning K.R."/>
        </authorList>
    </citation>
    <scope>NUCLEOTIDE SEQUENCE [LARGE SCALE GENOMIC DNA]</scope>
    <source>
        <strain evidence="5 6">Phaff 52-87</strain>
    </source>
</reference>